<protein>
    <submittedName>
        <fullName evidence="2">Uncharacterized protein</fullName>
    </submittedName>
</protein>
<keyword evidence="3" id="KW-1185">Reference proteome</keyword>
<comment type="caution">
    <text evidence="2">The sequence shown here is derived from an EMBL/GenBank/DDBJ whole genome shotgun (WGS) entry which is preliminary data.</text>
</comment>
<organism evidence="2 3">
    <name type="scientific">Endosaccharibacter trunci</name>
    <dbReference type="NCBI Taxonomy" id="2812733"/>
    <lineage>
        <taxon>Bacteria</taxon>
        <taxon>Pseudomonadati</taxon>
        <taxon>Pseudomonadota</taxon>
        <taxon>Alphaproteobacteria</taxon>
        <taxon>Acetobacterales</taxon>
        <taxon>Acetobacteraceae</taxon>
        <taxon>Endosaccharibacter</taxon>
    </lineage>
</organism>
<sequence>MVRLQQGEVIILFGGRRIYARVFWAEIKPTGAMRVRQGVTGIRIAPPAVPQDKYAEAVAERLSGGMHLVRENELDHTVEPLIGAAFAAFAAALAAGLAPEEETRRILAAVAAVQSASNRPHQDHDKTASPPSAEGAWHPYGELLAGVTEPEPQTRPSPRTNSSHDPKLVNLIMAIETRTGLSPADARYNALCVLDCLAEPPSTAS</sequence>
<feature type="region of interest" description="Disordered" evidence="1">
    <location>
        <begin position="114"/>
        <end position="138"/>
    </location>
</feature>
<dbReference type="RefSeq" id="WP_422864408.1">
    <property type="nucleotide sequence ID" value="NZ_JAMSKV010000008.1"/>
</dbReference>
<dbReference type="EMBL" id="JAMSKV010000008">
    <property type="protein sequence ID" value="MCQ8278929.1"/>
    <property type="molecule type" value="Genomic_DNA"/>
</dbReference>
<feature type="region of interest" description="Disordered" evidence="1">
    <location>
        <begin position="147"/>
        <end position="166"/>
    </location>
</feature>
<name>A0ABT1W7S7_9PROT</name>
<gene>
    <name evidence="2" type="ORF">NFI95_10775</name>
</gene>
<evidence type="ECO:0000313" key="3">
    <source>
        <dbReference type="Proteomes" id="UP001524587"/>
    </source>
</evidence>
<reference evidence="2 3" key="1">
    <citation type="submission" date="2022-06" db="EMBL/GenBank/DDBJ databases">
        <title>Endosaccharibacter gen. nov., sp. nov., endophytic bacteria isolated from sugarcane.</title>
        <authorList>
            <person name="Pitiwittayakul N."/>
            <person name="Yukphan P."/>
            <person name="Charoenyingcharoen P."/>
            <person name="Tanasupawat S."/>
        </authorList>
    </citation>
    <scope>NUCLEOTIDE SEQUENCE [LARGE SCALE GENOMIC DNA]</scope>
    <source>
        <strain evidence="2 3">KSS8</strain>
    </source>
</reference>
<proteinExistence type="predicted"/>
<evidence type="ECO:0000256" key="1">
    <source>
        <dbReference type="SAM" id="MobiDB-lite"/>
    </source>
</evidence>
<accession>A0ABT1W7S7</accession>
<dbReference type="Proteomes" id="UP001524587">
    <property type="component" value="Unassembled WGS sequence"/>
</dbReference>
<evidence type="ECO:0000313" key="2">
    <source>
        <dbReference type="EMBL" id="MCQ8278929.1"/>
    </source>
</evidence>